<dbReference type="InterPro" id="IPR039259">
    <property type="entry name" value="Protein_maelstrom"/>
</dbReference>
<dbReference type="Pfam" id="PF09011">
    <property type="entry name" value="HMG_box_2"/>
    <property type="match status" value="1"/>
</dbReference>
<evidence type="ECO:0000256" key="11">
    <source>
        <dbReference type="PROSITE-ProRule" id="PRU00267"/>
    </source>
</evidence>
<dbReference type="Proteomes" id="UP001160148">
    <property type="component" value="Unassembled WGS sequence"/>
</dbReference>
<dbReference type="GO" id="GO:0007283">
    <property type="term" value="P:spermatogenesis"/>
    <property type="evidence" value="ECO:0007669"/>
    <property type="project" value="TreeGrafter"/>
</dbReference>
<feature type="region of interest" description="Disordered" evidence="12">
    <location>
        <begin position="425"/>
        <end position="444"/>
    </location>
</feature>
<dbReference type="Pfam" id="PF13017">
    <property type="entry name" value="Maelstrom"/>
    <property type="match status" value="1"/>
</dbReference>
<evidence type="ECO:0000256" key="12">
    <source>
        <dbReference type="SAM" id="MobiDB-lite"/>
    </source>
</evidence>
<dbReference type="InterPro" id="IPR036910">
    <property type="entry name" value="HMG_box_dom_sf"/>
</dbReference>
<evidence type="ECO:0000313" key="14">
    <source>
        <dbReference type="EMBL" id="CAI6364083.1"/>
    </source>
</evidence>
<feature type="DNA-binding region" description="HMG box" evidence="11">
    <location>
        <begin position="4"/>
        <end position="63"/>
    </location>
</feature>
<dbReference type="GO" id="GO:0005634">
    <property type="term" value="C:nucleus"/>
    <property type="evidence" value="ECO:0007669"/>
    <property type="project" value="UniProtKB-SubCell"/>
</dbReference>
<evidence type="ECO:0000256" key="9">
    <source>
        <dbReference type="ARBA" id="ARBA00023242"/>
    </source>
</evidence>
<evidence type="ECO:0000256" key="4">
    <source>
        <dbReference type="ARBA" id="ARBA00022473"/>
    </source>
</evidence>
<dbReference type="GO" id="GO:0043186">
    <property type="term" value="C:P granule"/>
    <property type="evidence" value="ECO:0007669"/>
    <property type="project" value="TreeGrafter"/>
</dbReference>
<proteinExistence type="inferred from homology"/>
<name>A0AAV0X7V0_9HEMI</name>
<evidence type="ECO:0000259" key="13">
    <source>
        <dbReference type="PROSITE" id="PS50118"/>
    </source>
</evidence>
<dbReference type="PANTHER" id="PTHR21358">
    <property type="entry name" value="PROTEIN MAELSTROM HOMOLOG"/>
    <property type="match status" value="1"/>
</dbReference>
<dbReference type="EMBL" id="CARXXK010000003">
    <property type="protein sequence ID" value="CAI6364083.1"/>
    <property type="molecule type" value="Genomic_DNA"/>
</dbReference>
<dbReference type="AlphaFoldDB" id="A0AAV0X7V0"/>
<dbReference type="GO" id="GO:0034587">
    <property type="term" value="P:piRNA processing"/>
    <property type="evidence" value="ECO:0007669"/>
    <property type="project" value="TreeGrafter"/>
</dbReference>
<feature type="region of interest" description="Disordered" evidence="12">
    <location>
        <begin position="471"/>
        <end position="498"/>
    </location>
</feature>
<dbReference type="GO" id="GO:0007140">
    <property type="term" value="P:male meiotic nuclear division"/>
    <property type="evidence" value="ECO:0007669"/>
    <property type="project" value="TreeGrafter"/>
</dbReference>
<keyword evidence="9 11" id="KW-0539">Nucleus</keyword>
<organism evidence="14 15">
    <name type="scientific">Macrosiphum euphorbiae</name>
    <name type="common">potato aphid</name>
    <dbReference type="NCBI Taxonomy" id="13131"/>
    <lineage>
        <taxon>Eukaryota</taxon>
        <taxon>Metazoa</taxon>
        <taxon>Ecdysozoa</taxon>
        <taxon>Arthropoda</taxon>
        <taxon>Hexapoda</taxon>
        <taxon>Insecta</taxon>
        <taxon>Pterygota</taxon>
        <taxon>Neoptera</taxon>
        <taxon>Paraneoptera</taxon>
        <taxon>Hemiptera</taxon>
        <taxon>Sternorrhyncha</taxon>
        <taxon>Aphidomorpha</taxon>
        <taxon>Aphidoidea</taxon>
        <taxon>Aphididae</taxon>
        <taxon>Macrosiphini</taxon>
        <taxon>Macrosiphum</taxon>
    </lineage>
</organism>
<evidence type="ECO:0000256" key="2">
    <source>
        <dbReference type="ARBA" id="ARBA00004496"/>
    </source>
</evidence>
<evidence type="ECO:0000256" key="7">
    <source>
        <dbReference type="ARBA" id="ARBA00023125"/>
    </source>
</evidence>
<evidence type="ECO:0000256" key="10">
    <source>
        <dbReference type="ARBA" id="ARBA00023254"/>
    </source>
</evidence>
<dbReference type="GO" id="GO:0030154">
    <property type="term" value="P:cell differentiation"/>
    <property type="evidence" value="ECO:0007669"/>
    <property type="project" value="UniProtKB-KW"/>
</dbReference>
<sequence>MAPKKKVYNGYSVFMMETRQKLINQGVKVSMADMSEYCRKDWEDMSDEMKGMYKTKGKKMKNETKGGKYTSIGENIEDVIKQSDESKSQTVAMYSYIDILLSMKPASYYLPKQKFILIHINPYTCEKEGFYFPAEISMAEFSLEKGLIRMFHQLVGFDQVRTNAPKAPTADINNHAANNHKINVFSMFPNNYSEILLKMIGFIMNKEVDVSVLNDLALDMPPVYTAHSPIGNELKITSTSLFKLFESAVRNSERTDFSNIIRVYHLDKLFMELKNACYKVKHPDTDDLALPSVAMATDSLSKDVLSTIKTIGCNFHEKLEHIHGCSNYFVCKWINILSAHCCRYIDIELVSGCHYDFDLSKTESPFEERFDKMCISKFAANYSDDGEINKPNTLAANSFPALEGKLATAIQKPIWNKPEYKANTNSKTIENKEDNFPPLGDSKSIQINAPVPVINSWSKNASRSRGIISQVQSNNQNQLNANSKQTSKGRGLSTDRNK</sequence>
<feature type="domain" description="HMG box" evidence="13">
    <location>
        <begin position="4"/>
        <end position="63"/>
    </location>
</feature>
<feature type="compositionally biased region" description="Low complexity" evidence="12">
    <location>
        <begin position="471"/>
        <end position="485"/>
    </location>
</feature>
<reference evidence="14 15" key="1">
    <citation type="submission" date="2023-01" db="EMBL/GenBank/DDBJ databases">
        <authorList>
            <person name="Whitehead M."/>
        </authorList>
    </citation>
    <scope>NUCLEOTIDE SEQUENCE [LARGE SCALE GENOMIC DNA]</scope>
</reference>
<evidence type="ECO:0000256" key="6">
    <source>
        <dbReference type="ARBA" id="ARBA00022782"/>
    </source>
</evidence>
<keyword evidence="5" id="KW-0963">Cytoplasm</keyword>
<dbReference type="Gene3D" id="1.10.30.10">
    <property type="entry name" value="High mobility group box domain"/>
    <property type="match status" value="1"/>
</dbReference>
<dbReference type="InterPro" id="IPR009071">
    <property type="entry name" value="HMG_box_dom"/>
</dbReference>
<keyword evidence="6" id="KW-0221">Differentiation</keyword>
<keyword evidence="10" id="KW-0469">Meiosis</keyword>
<dbReference type="GO" id="GO:0045892">
    <property type="term" value="P:negative regulation of DNA-templated transcription"/>
    <property type="evidence" value="ECO:0007669"/>
    <property type="project" value="TreeGrafter"/>
</dbReference>
<comment type="similarity">
    <text evidence="3">Belongs to the maelstrom family.</text>
</comment>
<dbReference type="InterPro" id="IPR024970">
    <property type="entry name" value="Maelstrom"/>
</dbReference>
<keyword evidence="8" id="KW-0943">RNA-mediated gene silencing</keyword>
<dbReference type="PROSITE" id="PS50118">
    <property type="entry name" value="HMG_BOX_2"/>
    <property type="match status" value="1"/>
</dbReference>
<dbReference type="GO" id="GO:0043565">
    <property type="term" value="F:sequence-specific DNA binding"/>
    <property type="evidence" value="ECO:0007669"/>
    <property type="project" value="TreeGrafter"/>
</dbReference>
<dbReference type="SUPFAM" id="SSF47095">
    <property type="entry name" value="HMG-box"/>
    <property type="match status" value="1"/>
</dbReference>
<comment type="caution">
    <text evidence="14">The sequence shown here is derived from an EMBL/GenBank/DDBJ whole genome shotgun (WGS) entry which is preliminary data.</text>
</comment>
<evidence type="ECO:0000256" key="3">
    <source>
        <dbReference type="ARBA" id="ARBA00007057"/>
    </source>
</evidence>
<keyword evidence="15" id="KW-1185">Reference proteome</keyword>
<evidence type="ECO:0000256" key="8">
    <source>
        <dbReference type="ARBA" id="ARBA00023158"/>
    </source>
</evidence>
<evidence type="ECO:0000256" key="5">
    <source>
        <dbReference type="ARBA" id="ARBA00022490"/>
    </source>
</evidence>
<comment type="subcellular location">
    <subcellularLocation>
        <location evidence="2">Cytoplasm</location>
    </subcellularLocation>
    <subcellularLocation>
        <location evidence="1">Nucleus</location>
    </subcellularLocation>
</comment>
<dbReference type="GO" id="GO:0060964">
    <property type="term" value="P:regulation of miRNA-mediated gene silencing"/>
    <property type="evidence" value="ECO:0007669"/>
    <property type="project" value="InterPro"/>
</dbReference>
<accession>A0AAV0X7V0</accession>
<protein>
    <recommendedName>
        <fullName evidence="13">HMG box domain-containing protein</fullName>
    </recommendedName>
</protein>
<evidence type="ECO:0000313" key="15">
    <source>
        <dbReference type="Proteomes" id="UP001160148"/>
    </source>
</evidence>
<evidence type="ECO:0000256" key="1">
    <source>
        <dbReference type="ARBA" id="ARBA00004123"/>
    </source>
</evidence>
<keyword evidence="7 11" id="KW-0238">DNA-binding</keyword>
<dbReference type="PANTHER" id="PTHR21358:SF4">
    <property type="entry name" value="PROTEIN MAELSTROM HOMOLOG"/>
    <property type="match status" value="1"/>
</dbReference>
<gene>
    <name evidence="14" type="ORF">MEUPH1_LOCUS18954</name>
</gene>
<keyword evidence="4" id="KW-0217">Developmental protein</keyword>